<reference evidence="1 2" key="1">
    <citation type="submission" date="2017-12" db="EMBL/GenBank/DDBJ databases">
        <title>Comparative genomics of Botrytis spp.</title>
        <authorList>
            <person name="Valero-Jimenez C.A."/>
            <person name="Tapia P."/>
            <person name="Veloso J."/>
            <person name="Silva-Moreno E."/>
            <person name="Staats M."/>
            <person name="Valdes J.H."/>
            <person name="Van Kan J.A.L."/>
        </authorList>
    </citation>
    <scope>NUCLEOTIDE SEQUENCE [LARGE SCALE GENOMIC DNA]</scope>
    <source>
        <strain evidence="1 2">Bh0001</strain>
    </source>
</reference>
<dbReference type="AlphaFoldDB" id="A0A4Z1GA85"/>
<gene>
    <name evidence="1" type="ORF">BHYA_0277g00080</name>
</gene>
<sequence>MGHLLRKLFLCPESRFITAYTAIFMFHLAIKPGVTTTMCGLKALEPQAPFTGDDAPRSNLPCSRDGARLERAGMDISAAGTVCRAEEEIWKGLKVAHQVVERK</sequence>
<proteinExistence type="predicted"/>
<protein>
    <submittedName>
        <fullName evidence="1">Uncharacterized protein</fullName>
    </submittedName>
</protein>
<name>A0A4Z1GA85_9HELO</name>
<accession>A0A4Z1GA85</accession>
<dbReference type="Proteomes" id="UP000297814">
    <property type="component" value="Unassembled WGS sequence"/>
</dbReference>
<organism evidence="1 2">
    <name type="scientific">Botrytis hyacinthi</name>
    <dbReference type="NCBI Taxonomy" id="278943"/>
    <lineage>
        <taxon>Eukaryota</taxon>
        <taxon>Fungi</taxon>
        <taxon>Dikarya</taxon>
        <taxon>Ascomycota</taxon>
        <taxon>Pezizomycotina</taxon>
        <taxon>Leotiomycetes</taxon>
        <taxon>Helotiales</taxon>
        <taxon>Sclerotiniaceae</taxon>
        <taxon>Botrytis</taxon>
    </lineage>
</organism>
<dbReference type="EMBL" id="PQXK01000277">
    <property type="protein sequence ID" value="TGO32948.1"/>
    <property type="molecule type" value="Genomic_DNA"/>
</dbReference>
<evidence type="ECO:0000313" key="1">
    <source>
        <dbReference type="EMBL" id="TGO32948.1"/>
    </source>
</evidence>
<evidence type="ECO:0000313" key="2">
    <source>
        <dbReference type="Proteomes" id="UP000297814"/>
    </source>
</evidence>
<keyword evidence="2" id="KW-1185">Reference proteome</keyword>
<comment type="caution">
    <text evidence="1">The sequence shown here is derived from an EMBL/GenBank/DDBJ whole genome shotgun (WGS) entry which is preliminary data.</text>
</comment>